<feature type="domain" description="Semialdehyde dehydrogenase NAD-binding" evidence="8">
    <location>
        <begin position="5"/>
        <end position="142"/>
    </location>
</feature>
<protein>
    <recommendedName>
        <fullName evidence="2">N-acetyl-gamma-glutamyl-phosphate reductase</fullName>
        <ecNumber evidence="2">1.2.1.38</ecNumber>
    </recommendedName>
</protein>
<dbReference type="InterPro" id="IPR023013">
    <property type="entry name" value="AGPR_AS"/>
</dbReference>
<dbReference type="EC" id="1.2.1.38" evidence="2"/>
<reference evidence="9" key="1">
    <citation type="submission" date="2018-05" db="EMBL/GenBank/DDBJ databases">
        <authorList>
            <person name="Lanie J.A."/>
            <person name="Ng W.-L."/>
            <person name="Kazmierczak K.M."/>
            <person name="Andrzejewski T.M."/>
            <person name="Davidsen T.M."/>
            <person name="Wayne K.J."/>
            <person name="Tettelin H."/>
            <person name="Glass J.I."/>
            <person name="Rusch D."/>
            <person name="Podicherti R."/>
            <person name="Tsui H.-C.T."/>
            <person name="Winkler M.E."/>
        </authorList>
    </citation>
    <scope>NUCLEOTIDE SEQUENCE</scope>
</reference>
<dbReference type="NCBIfam" id="TIGR01850">
    <property type="entry name" value="argC"/>
    <property type="match status" value="1"/>
</dbReference>
<dbReference type="Pfam" id="PF01118">
    <property type="entry name" value="Semialdhyde_dh"/>
    <property type="match status" value="1"/>
</dbReference>
<comment type="catalytic activity">
    <reaction evidence="7">
        <text>N-acetyl-L-glutamate 5-semialdehyde + phosphate + NADP(+) = N-acetyl-L-glutamyl 5-phosphate + NADPH + H(+)</text>
        <dbReference type="Rhea" id="RHEA:21588"/>
        <dbReference type="ChEBI" id="CHEBI:15378"/>
        <dbReference type="ChEBI" id="CHEBI:29123"/>
        <dbReference type="ChEBI" id="CHEBI:43474"/>
        <dbReference type="ChEBI" id="CHEBI:57783"/>
        <dbReference type="ChEBI" id="CHEBI:57936"/>
        <dbReference type="ChEBI" id="CHEBI:58349"/>
        <dbReference type="EC" id="1.2.1.38"/>
    </reaction>
</comment>
<evidence type="ECO:0000259" key="8">
    <source>
        <dbReference type="SMART" id="SM00859"/>
    </source>
</evidence>
<dbReference type="CDD" id="cd23934">
    <property type="entry name" value="AGPR_1_C"/>
    <property type="match status" value="1"/>
</dbReference>
<dbReference type="EMBL" id="UINC01080053">
    <property type="protein sequence ID" value="SVC22641.1"/>
    <property type="molecule type" value="Genomic_DNA"/>
</dbReference>
<sequence length="340" mass="38634">MRKLNVLIAGSTGYIGVQLVKLLSNHQNINIKYLCGKSSVGKNISFFDKTLKNKKLPKIIKFNKAYLKNVDIIFTALPNGEAQEISKHLLANNRLIDLAADFRLEDPKEYKKWYKINHKAVKNISNSIYAIPEISKKYLKNYKIIGCPGCYPTSILLPLLPLLKKNLISHRNIIIDSKSGYSGAGRGIHKRNARKNLYESLSAYGVGKHRHSSEIHQEIAKVCKKHFKFIFTPHLTPMFKGILSTIYIDLPNKINAKKIYNKLKKFYKKSIFIKFAKFNTPISTNDVINTNNCILSICKTEYEDKIIILSAIDNLIKGGSGQAVQNMNIVYNFPESRGLK</sequence>
<dbReference type="GO" id="GO:0003942">
    <property type="term" value="F:N-acetyl-gamma-glutamyl-phosphate reductase activity"/>
    <property type="evidence" value="ECO:0007669"/>
    <property type="project" value="UniProtKB-EC"/>
</dbReference>
<organism evidence="9">
    <name type="scientific">marine metagenome</name>
    <dbReference type="NCBI Taxonomy" id="408172"/>
    <lineage>
        <taxon>unclassified sequences</taxon>
        <taxon>metagenomes</taxon>
        <taxon>ecological metagenomes</taxon>
    </lineage>
</organism>
<dbReference type="GO" id="GO:0051287">
    <property type="term" value="F:NAD binding"/>
    <property type="evidence" value="ECO:0007669"/>
    <property type="project" value="InterPro"/>
</dbReference>
<dbReference type="PROSITE" id="PS01224">
    <property type="entry name" value="ARGC"/>
    <property type="match status" value="1"/>
</dbReference>
<dbReference type="InterPro" id="IPR000534">
    <property type="entry name" value="Semialdehyde_DH_NAD-bd"/>
</dbReference>
<evidence type="ECO:0000256" key="4">
    <source>
        <dbReference type="ARBA" id="ARBA00022605"/>
    </source>
</evidence>
<evidence type="ECO:0000256" key="7">
    <source>
        <dbReference type="ARBA" id="ARBA00050557"/>
    </source>
</evidence>
<dbReference type="SUPFAM" id="SSF51735">
    <property type="entry name" value="NAD(P)-binding Rossmann-fold domains"/>
    <property type="match status" value="1"/>
</dbReference>
<evidence type="ECO:0000256" key="5">
    <source>
        <dbReference type="ARBA" id="ARBA00022857"/>
    </source>
</evidence>
<name>A0A382KIW0_9ZZZZ</name>
<keyword evidence="3" id="KW-0055">Arginine biosynthesis</keyword>
<dbReference type="Pfam" id="PF22698">
    <property type="entry name" value="Semialdhyde_dhC_1"/>
    <property type="match status" value="1"/>
</dbReference>
<gene>
    <name evidence="9" type="ORF">METZ01_LOCUS275495</name>
</gene>
<dbReference type="AlphaFoldDB" id="A0A382KIW0"/>
<dbReference type="CDD" id="cd17895">
    <property type="entry name" value="AGPR_1_N"/>
    <property type="match status" value="1"/>
</dbReference>
<dbReference type="HAMAP" id="MF_00150">
    <property type="entry name" value="ArgC_type1"/>
    <property type="match status" value="1"/>
</dbReference>
<dbReference type="GO" id="GO:0070401">
    <property type="term" value="F:NADP+ binding"/>
    <property type="evidence" value="ECO:0007669"/>
    <property type="project" value="InterPro"/>
</dbReference>
<evidence type="ECO:0000313" key="9">
    <source>
        <dbReference type="EMBL" id="SVC22641.1"/>
    </source>
</evidence>
<dbReference type="Gene3D" id="3.30.360.10">
    <property type="entry name" value="Dihydrodipicolinate Reductase, domain 2"/>
    <property type="match status" value="1"/>
</dbReference>
<dbReference type="InterPro" id="IPR000706">
    <property type="entry name" value="AGPR_type-1"/>
</dbReference>
<accession>A0A382KIW0</accession>
<evidence type="ECO:0000256" key="1">
    <source>
        <dbReference type="ARBA" id="ARBA00004862"/>
    </source>
</evidence>
<dbReference type="Gene3D" id="3.40.50.720">
    <property type="entry name" value="NAD(P)-binding Rossmann-like Domain"/>
    <property type="match status" value="1"/>
</dbReference>
<evidence type="ECO:0000256" key="6">
    <source>
        <dbReference type="ARBA" id="ARBA00023002"/>
    </source>
</evidence>
<dbReference type="SUPFAM" id="SSF55347">
    <property type="entry name" value="Glyceraldehyde-3-phosphate dehydrogenase-like, C-terminal domain"/>
    <property type="match status" value="1"/>
</dbReference>
<dbReference type="InterPro" id="IPR050085">
    <property type="entry name" value="AGPR"/>
</dbReference>
<dbReference type="GO" id="GO:0006526">
    <property type="term" value="P:L-arginine biosynthetic process"/>
    <property type="evidence" value="ECO:0007669"/>
    <property type="project" value="UniProtKB-KW"/>
</dbReference>
<dbReference type="InterPro" id="IPR036291">
    <property type="entry name" value="NAD(P)-bd_dom_sf"/>
</dbReference>
<proteinExistence type="inferred from homology"/>
<keyword evidence="5" id="KW-0521">NADP</keyword>
<dbReference type="InterPro" id="IPR058924">
    <property type="entry name" value="AGPR_dimerisation_dom"/>
</dbReference>
<comment type="pathway">
    <text evidence="1">Amino-acid biosynthesis; L-arginine biosynthesis; N(2)-acetyl-L-ornithine from L-glutamate: step 3/4.</text>
</comment>
<keyword evidence="6" id="KW-0560">Oxidoreductase</keyword>
<keyword evidence="4" id="KW-0028">Amino-acid biosynthesis</keyword>
<dbReference type="FunFam" id="3.30.360.10:FF:000014">
    <property type="entry name" value="N-acetyl-gamma-glutamyl-phosphate reductase"/>
    <property type="match status" value="1"/>
</dbReference>
<dbReference type="PANTHER" id="PTHR32338:SF10">
    <property type="entry name" value="N-ACETYL-GAMMA-GLUTAMYL-PHOSPHATE REDUCTASE, CHLOROPLASTIC-RELATED"/>
    <property type="match status" value="1"/>
</dbReference>
<dbReference type="PANTHER" id="PTHR32338">
    <property type="entry name" value="N-ACETYL-GAMMA-GLUTAMYL-PHOSPHATE REDUCTASE, CHLOROPLASTIC-RELATED-RELATED"/>
    <property type="match status" value="1"/>
</dbReference>
<evidence type="ECO:0000256" key="2">
    <source>
        <dbReference type="ARBA" id="ARBA00013072"/>
    </source>
</evidence>
<dbReference type="SMART" id="SM00859">
    <property type="entry name" value="Semialdhyde_dh"/>
    <property type="match status" value="1"/>
</dbReference>
<evidence type="ECO:0000256" key="3">
    <source>
        <dbReference type="ARBA" id="ARBA00022571"/>
    </source>
</evidence>